<dbReference type="AlphaFoldDB" id="A0A4Y2WXD4"/>
<sequence length="278" mass="32856">MENFSNELKYRVVMLKDEGSIVLTSFVVQKSLSYLDLQLSEHILALRREHFVGTYCHSSFFLINFFSTEESLRNSLEPKRRLLYTLHLDVPQGKEYSNFRNGPASSTVHESFESLHLVVSINNCFYSSVLSRLVETAFDRANEKFTLLKLLVDLDEGEDPRGLREDIGYFYLNHLYRECINSNFVVKCLRKIIYLTDLLKMEQPKLLEYFLYHACKSDFDLIKILRWRESIANICIRESCFRSLQSVLKYEDKSCYSENSYNYYGSSVWNDRYLFHLS</sequence>
<accession>A0A4Y2WXD4</accession>
<evidence type="ECO:0000313" key="1">
    <source>
        <dbReference type="EMBL" id="GBO41911.1"/>
    </source>
</evidence>
<evidence type="ECO:0000313" key="2">
    <source>
        <dbReference type="Proteomes" id="UP000499080"/>
    </source>
</evidence>
<organism evidence="1 2">
    <name type="scientific">Araneus ventricosus</name>
    <name type="common">Orbweaver spider</name>
    <name type="synonym">Epeira ventricosa</name>
    <dbReference type="NCBI Taxonomy" id="182803"/>
    <lineage>
        <taxon>Eukaryota</taxon>
        <taxon>Metazoa</taxon>
        <taxon>Ecdysozoa</taxon>
        <taxon>Arthropoda</taxon>
        <taxon>Chelicerata</taxon>
        <taxon>Arachnida</taxon>
        <taxon>Araneae</taxon>
        <taxon>Araneomorphae</taxon>
        <taxon>Entelegynae</taxon>
        <taxon>Araneoidea</taxon>
        <taxon>Araneidae</taxon>
        <taxon>Araneus</taxon>
    </lineage>
</organism>
<name>A0A4Y2WXD4_ARAVE</name>
<comment type="caution">
    <text evidence="1">The sequence shown here is derived from an EMBL/GenBank/DDBJ whole genome shotgun (WGS) entry which is preliminary data.</text>
</comment>
<gene>
    <name evidence="1" type="ORF">AVEN_76803_1</name>
</gene>
<dbReference type="Proteomes" id="UP000499080">
    <property type="component" value="Unassembled WGS sequence"/>
</dbReference>
<keyword evidence="2" id="KW-1185">Reference proteome</keyword>
<proteinExistence type="predicted"/>
<dbReference type="EMBL" id="BGPR01067802">
    <property type="protein sequence ID" value="GBO41911.1"/>
    <property type="molecule type" value="Genomic_DNA"/>
</dbReference>
<reference evidence="1 2" key="1">
    <citation type="journal article" date="2019" name="Sci. Rep.">
        <title>Orb-weaving spider Araneus ventricosus genome elucidates the spidroin gene catalogue.</title>
        <authorList>
            <person name="Kono N."/>
            <person name="Nakamura H."/>
            <person name="Ohtoshi R."/>
            <person name="Moran D.A.P."/>
            <person name="Shinohara A."/>
            <person name="Yoshida Y."/>
            <person name="Fujiwara M."/>
            <person name="Mori M."/>
            <person name="Tomita M."/>
            <person name="Arakawa K."/>
        </authorList>
    </citation>
    <scope>NUCLEOTIDE SEQUENCE [LARGE SCALE GENOMIC DNA]</scope>
</reference>
<protein>
    <submittedName>
        <fullName evidence="1">Uncharacterized protein</fullName>
    </submittedName>
</protein>